<dbReference type="SUPFAM" id="SSF52540">
    <property type="entry name" value="P-loop containing nucleoside triphosphate hydrolases"/>
    <property type="match status" value="1"/>
</dbReference>
<dbReference type="GO" id="GO:0140664">
    <property type="term" value="F:ATP-dependent DNA damage sensor activity"/>
    <property type="evidence" value="ECO:0007669"/>
    <property type="project" value="InterPro"/>
</dbReference>
<evidence type="ECO:0000259" key="4">
    <source>
        <dbReference type="SMART" id="SM00534"/>
    </source>
</evidence>
<dbReference type="RefSeq" id="WP_081141940.1">
    <property type="nucleotide sequence ID" value="NZ_CP015363.1"/>
</dbReference>
<organism evidence="5 6">
    <name type="scientific">Ferroplasma acidiphilum</name>
    <dbReference type="NCBI Taxonomy" id="74969"/>
    <lineage>
        <taxon>Archaea</taxon>
        <taxon>Methanobacteriati</taxon>
        <taxon>Thermoplasmatota</taxon>
        <taxon>Thermoplasmata</taxon>
        <taxon>Thermoplasmatales</taxon>
        <taxon>Ferroplasmaceae</taxon>
        <taxon>Ferroplasma</taxon>
    </lineage>
</organism>
<dbReference type="Proteomes" id="UP000192050">
    <property type="component" value="Chromosome"/>
</dbReference>
<dbReference type="GO" id="GO:0005829">
    <property type="term" value="C:cytosol"/>
    <property type="evidence" value="ECO:0007669"/>
    <property type="project" value="TreeGrafter"/>
</dbReference>
<evidence type="ECO:0000256" key="2">
    <source>
        <dbReference type="ARBA" id="ARBA00022840"/>
    </source>
</evidence>
<dbReference type="SMART" id="SM00534">
    <property type="entry name" value="MUTSac"/>
    <property type="match status" value="1"/>
</dbReference>
<dbReference type="GO" id="GO:0005524">
    <property type="term" value="F:ATP binding"/>
    <property type="evidence" value="ECO:0007669"/>
    <property type="project" value="UniProtKB-KW"/>
</dbReference>
<dbReference type="GO" id="GO:0030983">
    <property type="term" value="F:mismatched DNA binding"/>
    <property type="evidence" value="ECO:0007669"/>
    <property type="project" value="InterPro"/>
</dbReference>
<dbReference type="KEGG" id="fai:FAD_0765"/>
<dbReference type="InterPro" id="IPR045076">
    <property type="entry name" value="MutS"/>
</dbReference>
<evidence type="ECO:0000313" key="6">
    <source>
        <dbReference type="Proteomes" id="UP000192050"/>
    </source>
</evidence>
<dbReference type="GO" id="GO:0006298">
    <property type="term" value="P:mismatch repair"/>
    <property type="evidence" value="ECO:0007669"/>
    <property type="project" value="InterPro"/>
</dbReference>
<dbReference type="PANTHER" id="PTHR11361">
    <property type="entry name" value="DNA MISMATCH REPAIR PROTEIN MUTS FAMILY MEMBER"/>
    <property type="match status" value="1"/>
</dbReference>
<proteinExistence type="predicted"/>
<dbReference type="PANTHER" id="PTHR11361:SF34">
    <property type="entry name" value="DNA MISMATCH REPAIR PROTEIN MSH1, MITOCHONDRIAL"/>
    <property type="match status" value="1"/>
</dbReference>
<dbReference type="InterPro" id="IPR027417">
    <property type="entry name" value="P-loop_NTPase"/>
</dbReference>
<dbReference type="Pfam" id="PF00488">
    <property type="entry name" value="MutS_V"/>
    <property type="match status" value="1"/>
</dbReference>
<gene>
    <name evidence="5" type="ORF">FAD_0765</name>
</gene>
<evidence type="ECO:0000256" key="3">
    <source>
        <dbReference type="ARBA" id="ARBA00023125"/>
    </source>
</evidence>
<keyword evidence="6" id="KW-1185">Reference proteome</keyword>
<dbReference type="OrthoDB" id="146065at2157"/>
<evidence type="ECO:0000256" key="1">
    <source>
        <dbReference type="ARBA" id="ARBA00022741"/>
    </source>
</evidence>
<sequence length="496" mass="55918">MIKTYLLDSDGVDRYKEDLPWNSDSLIGDLGLNPILNAMSSGDQFLLKNSTTFILNSLNSIENIKYRQQVMQDFIEHRDYADKIYNITVSFITEAQKQFFWFSDNASLSMQISIGIIKLFSEKIAEIREIIGNMIGEAKSTGLKKFYSTVSDTFGPEYMATILENLERLQFKDGITMSVSLGMGNEGKDYILHKPDTGKKNIKQIVGDKIGQHYTYTLPERDISGGEEITDIRNRGVKKTAMVLKRSAQNCMEFFKELRCEIGFYISSINLLEHLKSRSGQYCFPEPQETESTALEFSGLYDLGLMLTTNSKIVPNNLDGDGKNLFVITGTNRGGKSTFLRSIGQAQLMMQAGMFVAAESYSGSVVSGIFTHFKHEEDKTMERGKFDDELSTMNLIADHIRRNSLILFNESFSSTNTREGAEVAMGITKALLESGIKIFFVSHLFEFASAMMEQNNESSVFLIAERADNGEHTYRIVEGSPSITGYGMDLYRKIFR</sequence>
<keyword evidence="3" id="KW-0238">DNA-binding</keyword>
<keyword evidence="1" id="KW-0547">Nucleotide-binding</keyword>
<dbReference type="Gene3D" id="3.40.50.300">
    <property type="entry name" value="P-loop containing nucleotide triphosphate hydrolases"/>
    <property type="match status" value="1"/>
</dbReference>
<dbReference type="STRING" id="74969.FAD_0765"/>
<dbReference type="AlphaFoldDB" id="A0A1V0N3J6"/>
<dbReference type="InterPro" id="IPR000432">
    <property type="entry name" value="DNA_mismatch_repair_MutS_C"/>
</dbReference>
<accession>A0A1V0N3J6</accession>
<reference evidence="5 6" key="1">
    <citation type="submission" date="2011-10" db="EMBL/GenBank/DDBJ databases">
        <title>Metabolic and evolutionary patterns in the extreme acidophile Ferroplasma acidiphilum.</title>
        <authorList>
            <person name="Golyshina O.V."/>
            <person name="Kozyavkin S.A."/>
            <person name="Tatusov R.L."/>
            <person name="Slesarev A.I."/>
            <person name="Golyshin P.N."/>
        </authorList>
    </citation>
    <scope>NUCLEOTIDE SEQUENCE [LARGE SCALE GENOMIC DNA]</scope>
    <source>
        <strain evidence="6">Y</strain>
    </source>
</reference>
<dbReference type="EMBL" id="CP015363">
    <property type="protein sequence ID" value="ARD84669.1"/>
    <property type="molecule type" value="Genomic_DNA"/>
</dbReference>
<evidence type="ECO:0000313" key="5">
    <source>
        <dbReference type="EMBL" id="ARD84669.1"/>
    </source>
</evidence>
<protein>
    <submittedName>
        <fullName evidence="5">MutS-like ATPase</fullName>
    </submittedName>
</protein>
<keyword evidence="2" id="KW-0067">ATP-binding</keyword>
<feature type="domain" description="DNA mismatch repair proteins mutS family" evidence="4">
    <location>
        <begin position="323"/>
        <end position="494"/>
    </location>
</feature>
<dbReference type="GeneID" id="31676268"/>
<name>A0A1V0N3J6_9ARCH</name>